<evidence type="ECO:0000259" key="3">
    <source>
        <dbReference type="Pfam" id="PF00582"/>
    </source>
</evidence>
<evidence type="ECO:0000313" key="5">
    <source>
        <dbReference type="Proteomes" id="UP000059672"/>
    </source>
</evidence>
<dbReference type="Proteomes" id="UP000059672">
    <property type="component" value="Chromosome"/>
</dbReference>
<keyword evidence="2" id="KW-0963">Cytoplasm</keyword>
<evidence type="ECO:0000256" key="2">
    <source>
        <dbReference type="PIRNR" id="PIRNR006276"/>
    </source>
</evidence>
<accession>A0A0X8G637</accession>
<proteinExistence type="inferred from homology"/>
<dbReference type="Pfam" id="PF00582">
    <property type="entry name" value="Usp"/>
    <property type="match status" value="1"/>
</dbReference>
<keyword evidence="5" id="KW-1185">Reference proteome</keyword>
<sequence>METIKNILVGIDGSESAQNAVNYAIKLAKELNAKLELIYVIRYAIGNIDGGVFPYELEQFEKENAIKLVKSIKKKHPEIEIKDIELVGQPLEEINNAIDYWQPDLFVIGHHTHNFLENLFAVSLEKKILNNLKVPLLILPQNYNF</sequence>
<feature type="domain" description="UspA" evidence="3">
    <location>
        <begin position="4"/>
        <end position="140"/>
    </location>
</feature>
<dbReference type="OrthoDB" id="9788959at2"/>
<name>A0A0X8G637_9FLAO</name>
<dbReference type="PRINTS" id="PR01438">
    <property type="entry name" value="UNVRSLSTRESS"/>
</dbReference>
<dbReference type="PANTHER" id="PTHR46268">
    <property type="entry name" value="STRESS RESPONSE PROTEIN NHAX"/>
    <property type="match status" value="1"/>
</dbReference>
<dbReference type="InterPro" id="IPR014729">
    <property type="entry name" value="Rossmann-like_a/b/a_fold"/>
</dbReference>
<dbReference type="PIRSF" id="PIRSF006276">
    <property type="entry name" value="UspA"/>
    <property type="match status" value="1"/>
</dbReference>
<dbReference type="PANTHER" id="PTHR46268:SF6">
    <property type="entry name" value="UNIVERSAL STRESS PROTEIN UP12"/>
    <property type="match status" value="1"/>
</dbReference>
<dbReference type="InterPro" id="IPR006015">
    <property type="entry name" value="Universal_stress_UspA"/>
</dbReference>
<comment type="subcellular location">
    <subcellularLocation>
        <location evidence="2">Cytoplasm</location>
    </subcellularLocation>
</comment>
<gene>
    <name evidence="4" type="ORF">Lupro_05740</name>
</gene>
<dbReference type="CDD" id="cd00293">
    <property type="entry name" value="USP-like"/>
    <property type="match status" value="1"/>
</dbReference>
<dbReference type="EMBL" id="CP013355">
    <property type="protein sequence ID" value="AMC10771.1"/>
    <property type="molecule type" value="Genomic_DNA"/>
</dbReference>
<evidence type="ECO:0000256" key="1">
    <source>
        <dbReference type="ARBA" id="ARBA00008791"/>
    </source>
</evidence>
<reference evidence="4 5" key="2">
    <citation type="journal article" date="2016" name="Int. J. Syst. Evol. Microbiol.">
        <title>Lutibacter profundi sp. nov., isolated from a deep-sea hydrothermal system on the Arctic Mid-Ocean Ridge and emended description of the genus Lutibacter.</title>
        <authorList>
            <person name="Le Moine Bauer S."/>
            <person name="Roalkvam I."/>
            <person name="Steen I.H."/>
            <person name="Dahle H."/>
        </authorList>
    </citation>
    <scope>NUCLEOTIDE SEQUENCE [LARGE SCALE GENOMIC DNA]</scope>
    <source>
        <strain evidence="4 5">LP1</strain>
    </source>
</reference>
<dbReference type="KEGG" id="lut:Lupro_05740"/>
<dbReference type="SUPFAM" id="SSF52402">
    <property type="entry name" value="Adenine nucleotide alpha hydrolases-like"/>
    <property type="match status" value="1"/>
</dbReference>
<dbReference type="AlphaFoldDB" id="A0A0X8G637"/>
<dbReference type="Gene3D" id="3.40.50.620">
    <property type="entry name" value="HUPs"/>
    <property type="match status" value="1"/>
</dbReference>
<organism evidence="4 5">
    <name type="scientific">Lutibacter profundi</name>
    <dbReference type="NCBI Taxonomy" id="1622118"/>
    <lineage>
        <taxon>Bacteria</taxon>
        <taxon>Pseudomonadati</taxon>
        <taxon>Bacteroidota</taxon>
        <taxon>Flavobacteriia</taxon>
        <taxon>Flavobacteriales</taxon>
        <taxon>Flavobacteriaceae</taxon>
        <taxon>Lutibacter</taxon>
    </lineage>
</organism>
<comment type="similarity">
    <text evidence="1 2">Belongs to the universal stress protein A family.</text>
</comment>
<dbReference type="InterPro" id="IPR006016">
    <property type="entry name" value="UspA"/>
</dbReference>
<reference evidence="5" key="1">
    <citation type="submission" date="2015-12" db="EMBL/GenBank/DDBJ databases">
        <title>Complete genome sequence of Lutibacter profundus strain LP1.</title>
        <authorList>
            <person name="Wissuwa J."/>
            <person name="Le Moine Bauer S."/>
            <person name="Stokke R."/>
            <person name="Dahle H."/>
            <person name="Steen I.H."/>
        </authorList>
    </citation>
    <scope>NUCLEOTIDE SEQUENCE [LARGE SCALE GENOMIC DNA]</scope>
    <source>
        <strain evidence="5">LP1</strain>
    </source>
</reference>
<evidence type="ECO:0000313" key="4">
    <source>
        <dbReference type="EMBL" id="AMC10771.1"/>
    </source>
</evidence>
<dbReference type="GO" id="GO:0005737">
    <property type="term" value="C:cytoplasm"/>
    <property type="evidence" value="ECO:0007669"/>
    <property type="project" value="UniProtKB-SubCell"/>
</dbReference>
<dbReference type="STRING" id="1622118.Lupro_05740"/>
<protein>
    <recommendedName>
        <fullName evidence="2">Universal stress protein</fullName>
    </recommendedName>
</protein>
<dbReference type="RefSeq" id="WP_068207177.1">
    <property type="nucleotide sequence ID" value="NZ_CP013355.1"/>
</dbReference>